<feature type="compositionally biased region" description="Basic and acidic residues" evidence="1">
    <location>
        <begin position="192"/>
        <end position="202"/>
    </location>
</feature>
<reference evidence="2 3" key="1">
    <citation type="journal article" date="2013" name="Proc. Natl. Acad. Sci. U.S.A.">
        <title>Genome of an arbuscular mycorrhizal fungus provides insight into the oldest plant symbiosis.</title>
        <authorList>
            <person name="Tisserant E."/>
            <person name="Malbreil M."/>
            <person name="Kuo A."/>
            <person name="Kohler A."/>
            <person name="Symeonidi A."/>
            <person name="Balestrini R."/>
            <person name="Charron P."/>
            <person name="Duensing N."/>
            <person name="Frei Dit Frey N."/>
            <person name="Gianinazzi-Pearson V."/>
            <person name="Gilbert L.B."/>
            <person name="Handa Y."/>
            <person name="Herr J.R."/>
            <person name="Hijri M."/>
            <person name="Koul R."/>
            <person name="Kawaguchi M."/>
            <person name="Krajinski F."/>
            <person name="Lammers P.J."/>
            <person name="Masclaux F.G."/>
            <person name="Murat C."/>
            <person name="Morin E."/>
            <person name="Ndikumana S."/>
            <person name="Pagni M."/>
            <person name="Petitpierre D."/>
            <person name="Requena N."/>
            <person name="Rosikiewicz P."/>
            <person name="Riley R."/>
            <person name="Saito K."/>
            <person name="San Clemente H."/>
            <person name="Shapiro H."/>
            <person name="van Tuinen D."/>
            <person name="Becard G."/>
            <person name="Bonfante P."/>
            <person name="Paszkowski U."/>
            <person name="Shachar-Hill Y.Y."/>
            <person name="Tuskan G.A."/>
            <person name="Young P.W."/>
            <person name="Sanders I.R."/>
            <person name="Henrissat B."/>
            <person name="Rensing S.A."/>
            <person name="Grigoriev I.V."/>
            <person name="Corradi N."/>
            <person name="Roux C."/>
            <person name="Martin F."/>
        </authorList>
    </citation>
    <scope>NUCLEOTIDE SEQUENCE [LARGE SCALE GENOMIC DNA]</scope>
    <source>
        <strain evidence="2 3">DAOM 197198</strain>
    </source>
</reference>
<protein>
    <submittedName>
        <fullName evidence="2">Uncharacterized protein</fullName>
    </submittedName>
</protein>
<dbReference type="VEuPathDB" id="FungiDB:RhiirFUN_024328"/>
<dbReference type="Proteomes" id="UP000018888">
    <property type="component" value="Unassembled WGS sequence"/>
</dbReference>
<dbReference type="EMBL" id="AUPC02000436">
    <property type="protein sequence ID" value="POG59675.1"/>
    <property type="molecule type" value="Genomic_DNA"/>
</dbReference>
<reference evidence="2 3" key="2">
    <citation type="journal article" date="2018" name="New Phytol.">
        <title>High intraspecific genome diversity in the model arbuscular mycorrhizal symbiont Rhizophagus irregularis.</title>
        <authorList>
            <person name="Chen E.C.H."/>
            <person name="Morin E."/>
            <person name="Beaudet D."/>
            <person name="Noel J."/>
            <person name="Yildirir G."/>
            <person name="Ndikumana S."/>
            <person name="Charron P."/>
            <person name="St-Onge C."/>
            <person name="Giorgi J."/>
            <person name="Kruger M."/>
            <person name="Marton T."/>
            <person name="Ropars J."/>
            <person name="Grigoriev I.V."/>
            <person name="Hainaut M."/>
            <person name="Henrissat B."/>
            <person name="Roux C."/>
            <person name="Martin F."/>
            <person name="Corradi N."/>
        </authorList>
    </citation>
    <scope>NUCLEOTIDE SEQUENCE [LARGE SCALE GENOMIC DNA]</scope>
    <source>
        <strain evidence="2 3">DAOM 197198</strain>
    </source>
</reference>
<feature type="region of interest" description="Disordered" evidence="1">
    <location>
        <begin position="142"/>
        <end position="242"/>
    </location>
</feature>
<organism evidence="2 3">
    <name type="scientific">Rhizophagus irregularis (strain DAOM 181602 / DAOM 197198 / MUCL 43194)</name>
    <name type="common">Arbuscular mycorrhizal fungus</name>
    <name type="synonym">Glomus intraradices</name>
    <dbReference type="NCBI Taxonomy" id="747089"/>
    <lineage>
        <taxon>Eukaryota</taxon>
        <taxon>Fungi</taxon>
        <taxon>Fungi incertae sedis</taxon>
        <taxon>Mucoromycota</taxon>
        <taxon>Glomeromycotina</taxon>
        <taxon>Glomeromycetes</taxon>
        <taxon>Glomerales</taxon>
        <taxon>Glomeraceae</taxon>
        <taxon>Rhizophagus</taxon>
    </lineage>
</organism>
<accession>A0A2P4P2R3</accession>
<feature type="compositionally biased region" description="Basic residues" evidence="1">
    <location>
        <begin position="203"/>
        <end position="214"/>
    </location>
</feature>
<evidence type="ECO:0000313" key="3">
    <source>
        <dbReference type="Proteomes" id="UP000018888"/>
    </source>
</evidence>
<gene>
    <name evidence="2" type="ORF">GLOIN_2v1884879</name>
</gene>
<feature type="non-terminal residue" evidence="2">
    <location>
        <position position="242"/>
    </location>
</feature>
<name>A0A2P4P2R3_RHIID</name>
<evidence type="ECO:0000256" key="1">
    <source>
        <dbReference type="SAM" id="MobiDB-lite"/>
    </source>
</evidence>
<comment type="caution">
    <text evidence="2">The sequence shown here is derived from an EMBL/GenBank/DDBJ whole genome shotgun (WGS) entry which is preliminary data.</text>
</comment>
<sequence length="242" mass="26633">MVWDQQFKNKFDQNPISKNSLLPKTTAVKKHLPQSGATCRNTCRDQAPPAAVPAVPAAVPAVPAAAPAAPAATPAVPAVPAVKCGTLLSMNNHTLTKIVCHQNIKDHFYCGIFKGKSSILRVSLLSFNLFEMSGSQLRVHATRSSTRQQQDKEVNKPGQQQTLQDSIHKPVFNINPIIQDWQPASSRKTKRKDKEKQVEQKQQKKQPRLSFRQHKSTEKTTDDMDISQDTFASSSESGGAAK</sequence>
<proteinExistence type="predicted"/>
<keyword evidence="3" id="KW-1185">Reference proteome</keyword>
<dbReference type="AlphaFoldDB" id="A0A2P4P2R3"/>
<feature type="compositionally biased region" description="Polar residues" evidence="1">
    <location>
        <begin position="227"/>
        <end position="242"/>
    </location>
</feature>
<evidence type="ECO:0000313" key="2">
    <source>
        <dbReference type="EMBL" id="POG59675.1"/>
    </source>
</evidence>